<evidence type="ECO:0000313" key="3">
    <source>
        <dbReference type="Proteomes" id="UP000092698"/>
    </source>
</evidence>
<evidence type="ECO:0000256" key="1">
    <source>
        <dbReference type="SAM" id="Phobius"/>
    </source>
</evidence>
<gene>
    <name evidence="2" type="ORF">A6F65_01458</name>
</gene>
<keyword evidence="3" id="KW-1185">Reference proteome</keyword>
<evidence type="ECO:0000313" key="2">
    <source>
        <dbReference type="EMBL" id="ANU07762.1"/>
    </source>
</evidence>
<dbReference type="EMBL" id="CP016545">
    <property type="protein sequence ID" value="ANU07762.1"/>
    <property type="molecule type" value="Genomic_DNA"/>
</dbReference>
<feature type="transmembrane region" description="Helical" evidence="1">
    <location>
        <begin position="6"/>
        <end position="24"/>
    </location>
</feature>
<dbReference type="OrthoDB" id="7409891at2"/>
<sequence length="98" mass="10198">MIDDPLAITALYASGAAALSLAMAKFSPSIGRRLRHLFSGFAPLAGLYGGVIARDDVIRLDFGDILFSAFLVLTGVAASVALTGNRSRGKRELTSGQA</sequence>
<keyword evidence="1" id="KW-0472">Membrane</keyword>
<protein>
    <submittedName>
        <fullName evidence="2">Uncharacterized protein</fullName>
    </submittedName>
</protein>
<dbReference type="KEGG" id="anh:A6F65_01458"/>
<proteinExistence type="predicted"/>
<dbReference type="Proteomes" id="UP000092698">
    <property type="component" value="Chromosome"/>
</dbReference>
<reference evidence="2 3" key="1">
    <citation type="submission" date="2016-07" db="EMBL/GenBank/DDBJ databases">
        <title>Complete genome sequence of Altererythrobacter namhicola JCM 16345T, containing esterase-encoding genes.</title>
        <authorList>
            <person name="Cheng H."/>
            <person name="Wu Y.-H."/>
            <person name="Jian S.-L."/>
            <person name="Huo Y.-Y."/>
            <person name="Wang C.-S."/>
            <person name="Xu X.-W."/>
        </authorList>
    </citation>
    <scope>NUCLEOTIDE SEQUENCE [LARGE SCALE GENOMIC DNA]</scope>
    <source>
        <strain evidence="2 3">JCM 16345</strain>
    </source>
</reference>
<dbReference type="STRING" id="645517.A6F65_01458"/>
<feature type="transmembrane region" description="Helical" evidence="1">
    <location>
        <begin position="65"/>
        <end position="84"/>
    </location>
</feature>
<dbReference type="RefSeq" id="WP_067787235.1">
    <property type="nucleotide sequence ID" value="NZ_CP016545.1"/>
</dbReference>
<keyword evidence="1" id="KW-1133">Transmembrane helix</keyword>
<name>A0A1C7D8T1_9SPHN</name>
<organism evidence="2 3">
    <name type="scientific">Paraurantiacibacter namhicola</name>
    <dbReference type="NCBI Taxonomy" id="645517"/>
    <lineage>
        <taxon>Bacteria</taxon>
        <taxon>Pseudomonadati</taxon>
        <taxon>Pseudomonadota</taxon>
        <taxon>Alphaproteobacteria</taxon>
        <taxon>Sphingomonadales</taxon>
        <taxon>Erythrobacteraceae</taxon>
        <taxon>Paraurantiacibacter</taxon>
    </lineage>
</organism>
<dbReference type="AlphaFoldDB" id="A0A1C7D8T1"/>
<feature type="transmembrane region" description="Helical" evidence="1">
    <location>
        <begin position="36"/>
        <end position="53"/>
    </location>
</feature>
<accession>A0A1C7D8T1</accession>
<keyword evidence="1" id="KW-0812">Transmembrane</keyword>